<organism evidence="1 2">
    <name type="scientific">Clostridium mobile</name>
    <dbReference type="NCBI Taxonomy" id="2841512"/>
    <lineage>
        <taxon>Bacteria</taxon>
        <taxon>Bacillati</taxon>
        <taxon>Bacillota</taxon>
        <taxon>Clostridia</taxon>
        <taxon>Eubacteriales</taxon>
        <taxon>Clostridiaceae</taxon>
        <taxon>Clostridium</taxon>
    </lineage>
</organism>
<dbReference type="Proteomes" id="UP000726170">
    <property type="component" value="Unassembled WGS sequence"/>
</dbReference>
<dbReference type="EMBL" id="JAHLQF010000006">
    <property type="protein sequence ID" value="MBU5486480.1"/>
    <property type="molecule type" value="Genomic_DNA"/>
</dbReference>
<reference evidence="1 2" key="1">
    <citation type="submission" date="2021-06" db="EMBL/GenBank/DDBJ databases">
        <authorList>
            <person name="Sun Q."/>
            <person name="Li D."/>
        </authorList>
    </citation>
    <scope>NUCLEOTIDE SEQUENCE [LARGE SCALE GENOMIC DNA]</scope>
    <source>
        <strain evidence="1 2">MSJ-11</strain>
    </source>
</reference>
<keyword evidence="2" id="KW-1185">Reference proteome</keyword>
<evidence type="ECO:0000313" key="1">
    <source>
        <dbReference type="EMBL" id="MBU5486480.1"/>
    </source>
</evidence>
<evidence type="ECO:0008006" key="3">
    <source>
        <dbReference type="Google" id="ProtNLM"/>
    </source>
</evidence>
<gene>
    <name evidence="1" type="ORF">KQI86_19450</name>
</gene>
<proteinExistence type="predicted"/>
<sequence length="72" mass="8290">MKELMSKELIEAKNSITSRLDLDDMNYEDAEVVVAILNMFNEKNYLISDATKILTRCIGELKNCPVIKYENC</sequence>
<evidence type="ECO:0000313" key="2">
    <source>
        <dbReference type="Proteomes" id="UP000726170"/>
    </source>
</evidence>
<comment type="caution">
    <text evidence="1">The sequence shown here is derived from an EMBL/GenBank/DDBJ whole genome shotgun (WGS) entry which is preliminary data.</text>
</comment>
<protein>
    <recommendedName>
        <fullName evidence="3">Phage protein</fullName>
    </recommendedName>
</protein>
<accession>A0ABS6EML1</accession>
<name>A0ABS6EML1_9CLOT</name>
<dbReference type="RefSeq" id="WP_216441078.1">
    <property type="nucleotide sequence ID" value="NZ_JAHLQF010000006.1"/>
</dbReference>